<dbReference type="Pfam" id="PF00501">
    <property type="entry name" value="AMP-binding"/>
    <property type="match status" value="1"/>
</dbReference>
<dbReference type="EMBL" id="CAOF01000050">
    <property type="protein sequence ID" value="CCO45259.1"/>
    <property type="molecule type" value="Genomic_DNA"/>
</dbReference>
<organism evidence="2 3">
    <name type="scientific">Vibrio nigripulchritudo SOn1</name>
    <dbReference type="NCBI Taxonomy" id="1238450"/>
    <lineage>
        <taxon>Bacteria</taxon>
        <taxon>Pseudomonadati</taxon>
        <taxon>Pseudomonadota</taxon>
        <taxon>Gammaproteobacteria</taxon>
        <taxon>Vibrionales</taxon>
        <taxon>Vibrionaceae</taxon>
        <taxon>Vibrio</taxon>
    </lineage>
</organism>
<evidence type="ECO:0000259" key="1">
    <source>
        <dbReference type="Pfam" id="PF00501"/>
    </source>
</evidence>
<dbReference type="InterPro" id="IPR045851">
    <property type="entry name" value="AMP-bd_C_sf"/>
</dbReference>
<dbReference type="Gene3D" id="3.40.50.12780">
    <property type="entry name" value="N-terminal domain of ligase-like"/>
    <property type="match status" value="1"/>
</dbReference>
<sequence>MKLPKLQSEHNLHPELEQSFHQATRRFHFHRDALSELPMSDQILFEQFGQGPYATPEFSCLHTAIEAQALQRPEAIAAIHEGQEITYQALNEKANQLAQFLSQRGVGQGDAVGIFLTRSIPMLIGILATLKLGACYVPQHAGVAPEKVLKHVCDTANIDVVLSLSHLSEHLPEFEHQKLFFLDELLDELSPANQYSFPLVDPTSRCFILFTSGTTGTPNGVQVTHQNVANIVMTSPGNLGIEPGMKVGQILSIAFDMCAWEIFVTLCHGATLLIRSRNIEETVSRADAVIATPSILASLNAERCQSVQVAAVAGEPCPQPLADSWSSFCRFYNSCGPTETTIINTAQHYSESCDELTIGKPTPNNTVYVLDEDLKPCAIGEVGEMWAGGLCVTSGYIGNEVLNADRYRPDPFLGGKYKMFRTRDLGKWNKNGELIHLGRTDDQVKILGFRVELDSVSRVLEKTDHCHQAVTMKVDCKTLIAFVTPSHVNPEQAQESVRAHLPYYCVPKVVFALDSLPKTSRGKIDKRALMAHFQESQTEVTEETQ</sequence>
<accession>A0AAV2VL98</accession>
<dbReference type="RefSeq" id="WP_022610811.1">
    <property type="nucleotide sequence ID" value="NZ_LK391965.1"/>
</dbReference>
<feature type="domain" description="AMP-dependent synthetase/ligase" evidence="1">
    <location>
        <begin position="66"/>
        <end position="396"/>
    </location>
</feature>
<dbReference type="InterPro" id="IPR000873">
    <property type="entry name" value="AMP-dep_synth/lig_dom"/>
</dbReference>
<dbReference type="AlphaFoldDB" id="A0AAV2VL98"/>
<name>A0AAV2VL98_9VIBR</name>
<dbReference type="GO" id="GO:0043041">
    <property type="term" value="P:amino acid activation for nonribosomal peptide biosynthetic process"/>
    <property type="evidence" value="ECO:0007669"/>
    <property type="project" value="TreeGrafter"/>
</dbReference>
<dbReference type="Proteomes" id="UP000018211">
    <property type="component" value="Unassembled WGS sequence"/>
</dbReference>
<dbReference type="PANTHER" id="PTHR45527:SF1">
    <property type="entry name" value="FATTY ACID SYNTHASE"/>
    <property type="match status" value="1"/>
</dbReference>
<evidence type="ECO:0000313" key="3">
    <source>
        <dbReference type="Proteomes" id="UP000018211"/>
    </source>
</evidence>
<dbReference type="InterPro" id="IPR042099">
    <property type="entry name" value="ANL_N_sf"/>
</dbReference>
<dbReference type="SUPFAM" id="SSF56801">
    <property type="entry name" value="Acetyl-CoA synthetase-like"/>
    <property type="match status" value="1"/>
</dbReference>
<dbReference type="GO" id="GO:0031177">
    <property type="term" value="F:phosphopantetheine binding"/>
    <property type="evidence" value="ECO:0007669"/>
    <property type="project" value="TreeGrafter"/>
</dbReference>
<proteinExistence type="predicted"/>
<comment type="caution">
    <text evidence="2">The sequence shown here is derived from an EMBL/GenBank/DDBJ whole genome shotgun (WGS) entry which is preliminary data.</text>
</comment>
<evidence type="ECO:0000313" key="2">
    <source>
        <dbReference type="EMBL" id="CCO45259.1"/>
    </source>
</evidence>
<dbReference type="GO" id="GO:0044550">
    <property type="term" value="P:secondary metabolite biosynthetic process"/>
    <property type="evidence" value="ECO:0007669"/>
    <property type="project" value="TreeGrafter"/>
</dbReference>
<gene>
    <name evidence="2" type="ORF">VIBNISOn1_1430027</name>
</gene>
<protein>
    <submittedName>
        <fullName evidence="2">ANTIBIOTIC SYNTHETASE</fullName>
    </submittedName>
</protein>
<reference evidence="2 3" key="1">
    <citation type="journal article" date="2013" name="ISME J.">
        <title>Comparative genomics of pathogenic lineages of Vibrio nigripulchritudo identifies virulence-associated traits.</title>
        <authorList>
            <person name="Goudenege D."/>
            <person name="Labreuche Y."/>
            <person name="Krin E."/>
            <person name="Ansquer D."/>
            <person name="Mangenot S."/>
            <person name="Calteau A."/>
            <person name="Medigue C."/>
            <person name="Mazel D."/>
            <person name="Polz M.F."/>
            <person name="Le Roux F."/>
        </authorList>
    </citation>
    <scope>NUCLEOTIDE SEQUENCE [LARGE SCALE GENOMIC DNA]</scope>
    <source>
        <strain evidence="2 3">SOn1</strain>
    </source>
</reference>
<dbReference type="Gene3D" id="3.30.300.30">
    <property type="match status" value="1"/>
</dbReference>
<dbReference type="PANTHER" id="PTHR45527">
    <property type="entry name" value="NONRIBOSOMAL PEPTIDE SYNTHETASE"/>
    <property type="match status" value="1"/>
</dbReference>
<dbReference type="GO" id="GO:0005737">
    <property type="term" value="C:cytoplasm"/>
    <property type="evidence" value="ECO:0007669"/>
    <property type="project" value="TreeGrafter"/>
</dbReference>